<comment type="caution">
    <text evidence="2">The sequence shown here is derived from an EMBL/GenBank/DDBJ whole genome shotgun (WGS) entry which is preliminary data.</text>
</comment>
<evidence type="ECO:0000313" key="2">
    <source>
        <dbReference type="EMBL" id="GBM21891.1"/>
    </source>
</evidence>
<name>A0A4Y2DYQ4_ARAVE</name>
<dbReference type="Proteomes" id="UP000499080">
    <property type="component" value="Unassembled WGS sequence"/>
</dbReference>
<reference evidence="2 3" key="1">
    <citation type="journal article" date="2019" name="Sci. Rep.">
        <title>Orb-weaving spider Araneus ventricosus genome elucidates the spidroin gene catalogue.</title>
        <authorList>
            <person name="Kono N."/>
            <person name="Nakamura H."/>
            <person name="Ohtoshi R."/>
            <person name="Moran D.A.P."/>
            <person name="Shinohara A."/>
            <person name="Yoshida Y."/>
            <person name="Fujiwara M."/>
            <person name="Mori M."/>
            <person name="Tomita M."/>
            <person name="Arakawa K."/>
        </authorList>
    </citation>
    <scope>NUCLEOTIDE SEQUENCE [LARGE SCALE GENOMIC DNA]</scope>
</reference>
<sequence length="105" mass="11510">MTLFGSRDTWQSDKGRGAVGGNFNWCVRVSIVSVFLSVGRVKSSVFHFPDIGSVNFLCGLGRVAQGPVKSTLPRRSGVSKKGSYKDGLHRGSRRARISHWNPFSI</sequence>
<proteinExistence type="predicted"/>
<evidence type="ECO:0000256" key="1">
    <source>
        <dbReference type="SAM" id="MobiDB-lite"/>
    </source>
</evidence>
<keyword evidence="3" id="KW-1185">Reference proteome</keyword>
<feature type="region of interest" description="Disordered" evidence="1">
    <location>
        <begin position="71"/>
        <end position="105"/>
    </location>
</feature>
<gene>
    <name evidence="2" type="ORF">AVEN_11294_1</name>
</gene>
<organism evidence="2 3">
    <name type="scientific">Araneus ventricosus</name>
    <name type="common">Orbweaver spider</name>
    <name type="synonym">Epeira ventricosa</name>
    <dbReference type="NCBI Taxonomy" id="182803"/>
    <lineage>
        <taxon>Eukaryota</taxon>
        <taxon>Metazoa</taxon>
        <taxon>Ecdysozoa</taxon>
        <taxon>Arthropoda</taxon>
        <taxon>Chelicerata</taxon>
        <taxon>Arachnida</taxon>
        <taxon>Araneae</taxon>
        <taxon>Araneomorphae</taxon>
        <taxon>Entelegynae</taxon>
        <taxon>Araneoidea</taxon>
        <taxon>Araneidae</taxon>
        <taxon>Araneus</taxon>
    </lineage>
</organism>
<accession>A0A4Y2DYQ4</accession>
<dbReference type="EMBL" id="BGPR01000469">
    <property type="protein sequence ID" value="GBM21891.1"/>
    <property type="molecule type" value="Genomic_DNA"/>
</dbReference>
<protein>
    <submittedName>
        <fullName evidence="2">Uncharacterized protein</fullName>
    </submittedName>
</protein>
<evidence type="ECO:0000313" key="3">
    <source>
        <dbReference type="Proteomes" id="UP000499080"/>
    </source>
</evidence>
<dbReference type="AlphaFoldDB" id="A0A4Y2DYQ4"/>